<dbReference type="InterPro" id="IPR009492">
    <property type="entry name" value="TniQ"/>
</dbReference>
<reference evidence="2" key="1">
    <citation type="submission" date="2021-02" db="EMBL/GenBank/DDBJ databases">
        <title>Infant gut strain persistence is associated with maternal origin, phylogeny, and functional potential including surface adhesion and iron acquisition.</title>
        <authorList>
            <person name="Lou Y.C."/>
        </authorList>
    </citation>
    <scope>NUCLEOTIDE SEQUENCE</scope>
    <source>
        <strain evidence="2">L3_101_000M1_dasL3_101_000M1_concoct_87</strain>
    </source>
</reference>
<evidence type="ECO:0000313" key="2">
    <source>
        <dbReference type="EMBL" id="MBS5333738.1"/>
    </source>
</evidence>
<protein>
    <submittedName>
        <fullName evidence="2">TniQ family protein</fullName>
    </submittedName>
</protein>
<dbReference type="Gene3D" id="1.10.10.60">
    <property type="entry name" value="Homeodomain-like"/>
    <property type="match status" value="1"/>
</dbReference>
<sequence length="335" mass="37872">MIPFFPTPYPDELWYSVICRYHIRSGNPSVKYSIRELYGANHINVPVELCGALSPLLDAPPTKDLTAKDIIMQHTLYPYYTRFFSTNRKKSAHMLTLNGNRHAGQHIGIYQSSNMDARRLRYCPQCFDEDIAAYGEPYWHRLHQIPGIAVCPRHGCWLADTEITLTGHRHNLLFPALPDCHLLPTPDTTPTTAQKTYAALMQDALTAPYDFSNGSGYRAIIKRALRNRGYASVTGGRIYAARIAEAVNVFYGNAFESVDSKEVYGVASNNRTVSVRKILQLACFLNLSLSDLLTPPPEDNTLAEIREMYQQGISMYHIAQLYGTDRKTIAHWVKP</sequence>
<dbReference type="Pfam" id="PF06527">
    <property type="entry name" value="TniQ"/>
    <property type="match status" value="1"/>
</dbReference>
<dbReference type="EMBL" id="JAGZGG010000057">
    <property type="protein sequence ID" value="MBS5333738.1"/>
    <property type="molecule type" value="Genomic_DNA"/>
</dbReference>
<proteinExistence type="predicted"/>
<comment type="caution">
    <text evidence="2">The sequence shown here is derived from an EMBL/GenBank/DDBJ whole genome shotgun (WGS) entry which is preliminary data.</text>
</comment>
<dbReference type="AlphaFoldDB" id="A0A943HJ56"/>
<feature type="domain" description="TniQ" evidence="1">
    <location>
        <begin position="3"/>
        <end position="158"/>
    </location>
</feature>
<name>A0A943HJ56_9FIRM</name>
<accession>A0A943HJ56</accession>
<gene>
    <name evidence="2" type="ORF">KHY36_14595</name>
</gene>
<organism evidence="2 3">
    <name type="scientific">Subdoligranulum variabile</name>
    <dbReference type="NCBI Taxonomy" id="214851"/>
    <lineage>
        <taxon>Bacteria</taxon>
        <taxon>Bacillati</taxon>
        <taxon>Bacillota</taxon>
        <taxon>Clostridia</taxon>
        <taxon>Eubacteriales</taxon>
        <taxon>Oscillospiraceae</taxon>
        <taxon>Subdoligranulum</taxon>
    </lineage>
</organism>
<dbReference type="Proteomes" id="UP000759273">
    <property type="component" value="Unassembled WGS sequence"/>
</dbReference>
<evidence type="ECO:0000259" key="1">
    <source>
        <dbReference type="Pfam" id="PF06527"/>
    </source>
</evidence>
<evidence type="ECO:0000313" key="3">
    <source>
        <dbReference type="Proteomes" id="UP000759273"/>
    </source>
</evidence>